<dbReference type="RefSeq" id="XP_005764594.1">
    <property type="nucleotide sequence ID" value="XM_005764537.1"/>
</dbReference>
<reference evidence="2" key="2">
    <citation type="submission" date="2024-10" db="UniProtKB">
        <authorList>
            <consortium name="EnsemblProtists"/>
        </authorList>
    </citation>
    <scope>IDENTIFICATION</scope>
</reference>
<evidence type="ECO:0000313" key="2">
    <source>
        <dbReference type="EnsemblProtists" id="EOD12165"/>
    </source>
</evidence>
<dbReference type="HOGENOM" id="CLU_270462_0_0_1"/>
<feature type="compositionally biased region" description="Basic and acidic residues" evidence="1">
    <location>
        <begin position="138"/>
        <end position="155"/>
    </location>
</feature>
<name>A0A0D3ILN0_EMIH1</name>
<feature type="compositionally biased region" description="Polar residues" evidence="1">
    <location>
        <begin position="887"/>
        <end position="897"/>
    </location>
</feature>
<dbReference type="Proteomes" id="UP000013827">
    <property type="component" value="Unassembled WGS sequence"/>
</dbReference>
<sequence length="1204" mass="130715">MKCGCLGPTCCGICGLADVAGRPRLTRDNAAQWTPPPLPDKRNEDKAAERNADDGLPTLWFWQMEGYRWPLDAAGKGIGRIYNTASRAWTRLAGDDDFRADETGGRYLRADAQREREKEQERAEEAQQWAETAAADQQARRSRVEQRRAADDQICSRHTRVSAPRAAREDVRGRRLRQWAKRFRAPPSSGDESSEDDDFKLQLSLCRSRADRREMRFWRRWERDGRPEIIHPPPPTPEQIAAGLIEELVCTLEYEARKAEVIADGATLYNKNCFRIDAQSRRHDDDDAAFVAYPDGSRSWVHRPFRTTYDPNGGNAPADLLGEKDPRLLVMPWATDYCFREPDVVEGATAEEVAQEHLEFRRCCTHDWCFEVGVPCTVDDPERVLVAVLSVHETWHISQLVECWRETRHVFGIDAFPRSTDIRPSDAAASSAAPPPPPRQPRELVLPFWRVPVGGFPDNCIPQPYDEYLEFKQIVEPIVQRTGRDYFAVWNEQYKEHQAQSPCLRSSRDVRLGLEQQRLACGQHHLRPLQPVCVRVRPRRDSPATEAIAREKGVFAPHLPNSEAAFKAGLSAKAQKWEQRYVCICGASYEEMLLVARSDDIARQSREVYHEIRRQWMIEEERKEQEREEAIQRKRQRATRASGLLKGLSAMKTLIESSAADPLVAVARGRSVSILCASSSQQPPPPATPCCTLDAPAAVLRWAPDSPPRLLAASALGELALCEAARVAGAISSPLSRTATFSSDVLLALEWLRPSPLRERQPGAGGSASCCSFGDGDAFLAVSASLVVSLHWRSRFAAETAADTASGWSSARGRLPAADCSADCAAVGSGEGSPPVVAVSRGARVLLARVALLDPPPLRAAGQLVLSPVAELLLAGPPARPPSSGPQSTRPQSSGTQTAGRLCWLGVGADGRVVAVANGGERAAAESHWRTCGPLLCAQLAAAALSHGAASAADGFLLQTALSASGTTLIDALRRATPPGEQRLLGAPDALPAPSGARTSADYSALLPECEWLLRLLWLWLAGRRAASEGAAPLPFGEAADWAAAGPWAALPPPVRAVLPLATAIALKRARAEAARDEARRDEAERRKSLPGAVASAGGGSMHAAQLQALHRAAAPHLKPQPADAGDEQEPPPPPGAADAWALFGARCRLGLSAADGHAACVPPREVPPIADTVESGPLRAYRALVERAGVPLPAQYVHGVPVG</sequence>
<dbReference type="EnsemblProtists" id="EOD12165">
    <property type="protein sequence ID" value="EOD12165"/>
    <property type="gene ID" value="EMIHUDRAFT_464916"/>
</dbReference>
<feature type="region of interest" description="Disordered" evidence="1">
    <location>
        <begin position="1118"/>
        <end position="1140"/>
    </location>
</feature>
<dbReference type="AlphaFoldDB" id="A0A0D3ILN0"/>
<dbReference type="GeneID" id="17258206"/>
<feature type="region of interest" description="Disordered" evidence="1">
    <location>
        <begin position="876"/>
        <end position="897"/>
    </location>
</feature>
<feature type="region of interest" description="Disordered" evidence="1">
    <location>
        <begin position="131"/>
        <end position="169"/>
    </location>
</feature>
<keyword evidence="3" id="KW-1185">Reference proteome</keyword>
<feature type="compositionally biased region" description="Basic and acidic residues" evidence="1">
    <location>
        <begin position="1073"/>
        <end position="1088"/>
    </location>
</feature>
<dbReference type="PaxDb" id="2903-EOD12165"/>
<protein>
    <submittedName>
        <fullName evidence="2">Uncharacterized protein</fullName>
    </submittedName>
</protein>
<dbReference type="KEGG" id="ehx:EMIHUDRAFT_464916"/>
<accession>A0A0D3ILN0</accession>
<organism evidence="2 3">
    <name type="scientific">Emiliania huxleyi (strain CCMP1516)</name>
    <dbReference type="NCBI Taxonomy" id="280463"/>
    <lineage>
        <taxon>Eukaryota</taxon>
        <taxon>Haptista</taxon>
        <taxon>Haptophyta</taxon>
        <taxon>Prymnesiophyceae</taxon>
        <taxon>Isochrysidales</taxon>
        <taxon>Noelaerhabdaceae</taxon>
        <taxon>Emiliania</taxon>
    </lineage>
</organism>
<feature type="compositionally biased region" description="Basic and acidic residues" evidence="1">
    <location>
        <begin position="39"/>
        <end position="49"/>
    </location>
</feature>
<feature type="region of interest" description="Disordered" evidence="1">
    <location>
        <begin position="1073"/>
        <end position="1101"/>
    </location>
</feature>
<feature type="region of interest" description="Disordered" evidence="1">
    <location>
        <begin position="27"/>
        <end position="49"/>
    </location>
</feature>
<reference evidence="3" key="1">
    <citation type="journal article" date="2013" name="Nature">
        <title>Pan genome of the phytoplankton Emiliania underpins its global distribution.</title>
        <authorList>
            <person name="Read B.A."/>
            <person name="Kegel J."/>
            <person name="Klute M.J."/>
            <person name="Kuo A."/>
            <person name="Lefebvre S.C."/>
            <person name="Maumus F."/>
            <person name="Mayer C."/>
            <person name="Miller J."/>
            <person name="Monier A."/>
            <person name="Salamov A."/>
            <person name="Young J."/>
            <person name="Aguilar M."/>
            <person name="Claverie J.M."/>
            <person name="Frickenhaus S."/>
            <person name="Gonzalez K."/>
            <person name="Herman E.K."/>
            <person name="Lin Y.C."/>
            <person name="Napier J."/>
            <person name="Ogata H."/>
            <person name="Sarno A.F."/>
            <person name="Shmutz J."/>
            <person name="Schroeder D."/>
            <person name="de Vargas C."/>
            <person name="Verret F."/>
            <person name="von Dassow P."/>
            <person name="Valentin K."/>
            <person name="Van de Peer Y."/>
            <person name="Wheeler G."/>
            <person name="Dacks J.B."/>
            <person name="Delwiche C.F."/>
            <person name="Dyhrman S.T."/>
            <person name="Glockner G."/>
            <person name="John U."/>
            <person name="Richards T."/>
            <person name="Worden A.Z."/>
            <person name="Zhang X."/>
            <person name="Grigoriev I.V."/>
            <person name="Allen A.E."/>
            <person name="Bidle K."/>
            <person name="Borodovsky M."/>
            <person name="Bowler C."/>
            <person name="Brownlee C."/>
            <person name="Cock J.M."/>
            <person name="Elias M."/>
            <person name="Gladyshev V.N."/>
            <person name="Groth M."/>
            <person name="Guda C."/>
            <person name="Hadaegh A."/>
            <person name="Iglesias-Rodriguez M.D."/>
            <person name="Jenkins J."/>
            <person name="Jones B.M."/>
            <person name="Lawson T."/>
            <person name="Leese F."/>
            <person name="Lindquist E."/>
            <person name="Lobanov A."/>
            <person name="Lomsadze A."/>
            <person name="Malik S.B."/>
            <person name="Marsh M.E."/>
            <person name="Mackinder L."/>
            <person name="Mock T."/>
            <person name="Mueller-Roeber B."/>
            <person name="Pagarete A."/>
            <person name="Parker M."/>
            <person name="Probert I."/>
            <person name="Quesneville H."/>
            <person name="Raines C."/>
            <person name="Rensing S.A."/>
            <person name="Riano-Pachon D.M."/>
            <person name="Richier S."/>
            <person name="Rokitta S."/>
            <person name="Shiraiwa Y."/>
            <person name="Soanes D.M."/>
            <person name="van der Giezen M."/>
            <person name="Wahlund T.M."/>
            <person name="Williams B."/>
            <person name="Wilson W."/>
            <person name="Wolfe G."/>
            <person name="Wurch L.L."/>
        </authorList>
    </citation>
    <scope>NUCLEOTIDE SEQUENCE</scope>
</reference>
<proteinExistence type="predicted"/>
<evidence type="ECO:0000256" key="1">
    <source>
        <dbReference type="SAM" id="MobiDB-lite"/>
    </source>
</evidence>
<evidence type="ECO:0000313" key="3">
    <source>
        <dbReference type="Proteomes" id="UP000013827"/>
    </source>
</evidence>